<protein>
    <submittedName>
        <fullName evidence="1">Uncharacterized protein</fullName>
    </submittedName>
</protein>
<evidence type="ECO:0000313" key="1">
    <source>
        <dbReference type="EMBL" id="APD92168.1"/>
    </source>
</evidence>
<evidence type="ECO:0000313" key="2">
    <source>
        <dbReference type="Proteomes" id="UP000182101"/>
    </source>
</evidence>
<proteinExistence type="predicted"/>
<reference evidence="1 2" key="1">
    <citation type="submission" date="2016-11" db="EMBL/GenBank/DDBJ databases">
        <title>Networking in microbes: conjugative elements and plasmids in the genus Alteromonas.</title>
        <authorList>
            <person name="Lopez-Perez M."/>
            <person name="Ramon-Marco N."/>
            <person name="Rodriguez-Valera F."/>
        </authorList>
    </citation>
    <scope>NUCLEOTIDE SEQUENCE [LARGE SCALE GENOMIC DNA]</scope>
    <source>
        <strain evidence="1 2">CP48</strain>
        <plasmid evidence="2">pamcp48-600</plasmid>
    </source>
</reference>
<organism evidence="1 2">
    <name type="scientific">Alteromonas mediterranea</name>
    <dbReference type="NCBI Taxonomy" id="314275"/>
    <lineage>
        <taxon>Bacteria</taxon>
        <taxon>Pseudomonadati</taxon>
        <taxon>Pseudomonadota</taxon>
        <taxon>Gammaproteobacteria</taxon>
        <taxon>Alteromonadales</taxon>
        <taxon>Alteromonadaceae</taxon>
        <taxon>Alteromonas/Salinimonas group</taxon>
        <taxon>Alteromonas</taxon>
    </lineage>
</organism>
<geneLocation type="plasmid" evidence="2">
    <name>pamcp48-600</name>
</geneLocation>
<sequence>MQYVVTFKGMDGSNGRLPQQNALLSFPHEIDVLHVEQSKGRTSLPLYSTDITPILDATFCEMKCEPVDVVIARLNRDDYFHLYRQSDVPIEHAPETMRMIRDKVKKQFSSYLSNAQMADMLKDELYRKHRILISSAEADDGMATDCWLLPKREWDHGLDLASPIEQGKRIGQMLIKHSSSKAAFERATHLLMVLASNGTWLETFQRVGAFAQHFDESHEPQMKPFALYLSEAIGDYQLPEWVSGAIANMASSDSSVENARSSLSLLACKFNEECENGRFVRAFISFVDITLKNPINNKEKLLAQMCENTL</sequence>
<name>A0AAC9JED1_9ALTE</name>
<dbReference type="AlphaFoldDB" id="A0AAC9JED1"/>
<dbReference type="RefSeq" id="WP_071960781.1">
    <property type="nucleotide sequence ID" value="NZ_CP018025.1"/>
</dbReference>
<keyword evidence="1" id="KW-0614">Plasmid</keyword>
<gene>
    <name evidence="1" type="ORF">BM524_19810</name>
</gene>
<dbReference type="Proteomes" id="UP000182101">
    <property type="component" value="Plasmid pAMCP48-600"/>
</dbReference>
<dbReference type="EMBL" id="CP018025">
    <property type="protein sequence ID" value="APD92168.1"/>
    <property type="molecule type" value="Genomic_DNA"/>
</dbReference>
<accession>A0AAC9JED1</accession>